<dbReference type="PROSITE" id="PS51257">
    <property type="entry name" value="PROKAR_LIPOPROTEIN"/>
    <property type="match status" value="1"/>
</dbReference>
<dbReference type="AlphaFoldDB" id="A0A2P2MV33"/>
<organism evidence="1">
    <name type="scientific">Rhizophora mucronata</name>
    <name type="common">Asiatic mangrove</name>
    <dbReference type="NCBI Taxonomy" id="61149"/>
    <lineage>
        <taxon>Eukaryota</taxon>
        <taxon>Viridiplantae</taxon>
        <taxon>Streptophyta</taxon>
        <taxon>Embryophyta</taxon>
        <taxon>Tracheophyta</taxon>
        <taxon>Spermatophyta</taxon>
        <taxon>Magnoliopsida</taxon>
        <taxon>eudicotyledons</taxon>
        <taxon>Gunneridae</taxon>
        <taxon>Pentapetalae</taxon>
        <taxon>rosids</taxon>
        <taxon>fabids</taxon>
        <taxon>Malpighiales</taxon>
        <taxon>Rhizophoraceae</taxon>
        <taxon>Rhizophora</taxon>
    </lineage>
</organism>
<reference evidence="1" key="1">
    <citation type="submission" date="2018-02" db="EMBL/GenBank/DDBJ databases">
        <title>Rhizophora mucronata_Transcriptome.</title>
        <authorList>
            <person name="Meera S.P."/>
            <person name="Sreeshan A."/>
            <person name="Augustine A."/>
        </authorList>
    </citation>
    <scope>NUCLEOTIDE SEQUENCE</scope>
    <source>
        <tissue evidence="1">Leaf</tissue>
    </source>
</reference>
<accession>A0A2P2MV33</accession>
<protein>
    <submittedName>
        <fullName evidence="1">Uncharacterized protein</fullName>
    </submittedName>
</protein>
<name>A0A2P2MV33_RHIMU</name>
<proteinExistence type="predicted"/>
<sequence length="74" mass="8578">MSEKISMVHITNSIGTSCTTNYEFWDLHPMRQLEGWSNDHNHNHQSIQNADTVVTPTYPSLLTTTYHRDFCLLP</sequence>
<evidence type="ECO:0000313" key="1">
    <source>
        <dbReference type="EMBL" id="MBX34079.1"/>
    </source>
</evidence>
<dbReference type="EMBL" id="GGEC01053595">
    <property type="protein sequence ID" value="MBX34079.1"/>
    <property type="molecule type" value="Transcribed_RNA"/>
</dbReference>